<evidence type="ECO:0000256" key="4">
    <source>
        <dbReference type="ARBA" id="ARBA00023136"/>
    </source>
</evidence>
<feature type="transmembrane region" description="Helical" evidence="7">
    <location>
        <begin position="125"/>
        <end position="145"/>
    </location>
</feature>
<evidence type="ECO:0000313" key="9">
    <source>
        <dbReference type="EMBL" id="KAF2765562.1"/>
    </source>
</evidence>
<protein>
    <recommendedName>
        <fullName evidence="8">Rhodopsin domain-containing protein</fullName>
    </recommendedName>
</protein>
<dbReference type="OrthoDB" id="3923077at2759"/>
<name>A0A6G1KZ17_9PEZI</name>
<comment type="subcellular location">
    <subcellularLocation>
        <location evidence="1">Membrane</location>
        <topology evidence="1">Multi-pass membrane protein</topology>
    </subcellularLocation>
</comment>
<evidence type="ECO:0000256" key="6">
    <source>
        <dbReference type="SAM" id="MobiDB-lite"/>
    </source>
</evidence>
<evidence type="ECO:0000256" key="1">
    <source>
        <dbReference type="ARBA" id="ARBA00004141"/>
    </source>
</evidence>
<feature type="transmembrane region" description="Helical" evidence="7">
    <location>
        <begin position="12"/>
        <end position="33"/>
    </location>
</feature>
<keyword evidence="4 7" id="KW-0472">Membrane</keyword>
<evidence type="ECO:0000256" key="3">
    <source>
        <dbReference type="ARBA" id="ARBA00022989"/>
    </source>
</evidence>
<dbReference type="EMBL" id="ML995888">
    <property type="protein sequence ID" value="KAF2765562.1"/>
    <property type="molecule type" value="Genomic_DNA"/>
</dbReference>
<dbReference type="PANTHER" id="PTHR33048:SF96">
    <property type="entry name" value="INTEGRAL MEMBRANE PROTEIN"/>
    <property type="match status" value="1"/>
</dbReference>
<feature type="region of interest" description="Disordered" evidence="6">
    <location>
        <begin position="326"/>
        <end position="347"/>
    </location>
</feature>
<dbReference type="GO" id="GO:0016020">
    <property type="term" value="C:membrane"/>
    <property type="evidence" value="ECO:0007669"/>
    <property type="project" value="UniProtKB-SubCell"/>
</dbReference>
<feature type="transmembrane region" description="Helical" evidence="7">
    <location>
        <begin position="208"/>
        <end position="229"/>
    </location>
</feature>
<dbReference type="Pfam" id="PF20684">
    <property type="entry name" value="Fung_rhodopsin"/>
    <property type="match status" value="1"/>
</dbReference>
<keyword evidence="10" id="KW-1185">Reference proteome</keyword>
<organism evidence="9 10">
    <name type="scientific">Teratosphaeria nubilosa</name>
    <dbReference type="NCBI Taxonomy" id="161662"/>
    <lineage>
        <taxon>Eukaryota</taxon>
        <taxon>Fungi</taxon>
        <taxon>Dikarya</taxon>
        <taxon>Ascomycota</taxon>
        <taxon>Pezizomycotina</taxon>
        <taxon>Dothideomycetes</taxon>
        <taxon>Dothideomycetidae</taxon>
        <taxon>Mycosphaerellales</taxon>
        <taxon>Teratosphaeriaceae</taxon>
        <taxon>Teratosphaeria</taxon>
    </lineage>
</organism>
<proteinExistence type="inferred from homology"/>
<dbReference type="Proteomes" id="UP000799436">
    <property type="component" value="Unassembled WGS sequence"/>
</dbReference>
<reference evidence="9" key="1">
    <citation type="journal article" date="2020" name="Stud. Mycol.">
        <title>101 Dothideomycetes genomes: a test case for predicting lifestyles and emergence of pathogens.</title>
        <authorList>
            <person name="Haridas S."/>
            <person name="Albert R."/>
            <person name="Binder M."/>
            <person name="Bloem J."/>
            <person name="Labutti K."/>
            <person name="Salamov A."/>
            <person name="Andreopoulos B."/>
            <person name="Baker S."/>
            <person name="Barry K."/>
            <person name="Bills G."/>
            <person name="Bluhm B."/>
            <person name="Cannon C."/>
            <person name="Castanera R."/>
            <person name="Culley D."/>
            <person name="Daum C."/>
            <person name="Ezra D."/>
            <person name="Gonzalez J."/>
            <person name="Henrissat B."/>
            <person name="Kuo A."/>
            <person name="Liang C."/>
            <person name="Lipzen A."/>
            <person name="Lutzoni F."/>
            <person name="Magnuson J."/>
            <person name="Mondo S."/>
            <person name="Nolan M."/>
            <person name="Ohm R."/>
            <person name="Pangilinan J."/>
            <person name="Park H.-J."/>
            <person name="Ramirez L."/>
            <person name="Alfaro M."/>
            <person name="Sun H."/>
            <person name="Tritt A."/>
            <person name="Yoshinaga Y."/>
            <person name="Zwiers L.-H."/>
            <person name="Turgeon B."/>
            <person name="Goodwin S."/>
            <person name="Spatafora J."/>
            <person name="Crous P."/>
            <person name="Grigoriev I."/>
        </authorList>
    </citation>
    <scope>NUCLEOTIDE SEQUENCE</scope>
    <source>
        <strain evidence="9">CBS 116005</strain>
    </source>
</reference>
<feature type="transmembrane region" description="Helical" evidence="7">
    <location>
        <begin position="45"/>
        <end position="69"/>
    </location>
</feature>
<comment type="similarity">
    <text evidence="5">Belongs to the SAT4 family.</text>
</comment>
<gene>
    <name evidence="9" type="ORF">EJ03DRAFT_299861</name>
</gene>
<dbReference type="InterPro" id="IPR049326">
    <property type="entry name" value="Rhodopsin_dom_fungi"/>
</dbReference>
<dbReference type="AlphaFoldDB" id="A0A6G1KZ17"/>
<evidence type="ECO:0000313" key="10">
    <source>
        <dbReference type="Proteomes" id="UP000799436"/>
    </source>
</evidence>
<sequence length="367" mass="40567">MTVPIVGRGPEIYGTFILFVVLTTITLCLRMYSRASLVKKVGWDDWLAAIAWLFFICHASSAITGVYHGTGQHPSTIKPADEYFVALKYWWICEPLYVISNMAIKASIGIMLLRLAVRPAYRFTIYAVLAVTLLYSAAFFFIFIFQCNPPEYFWTRYTGGFGNCVSTDVTVAAVYAYSVITCLGDWIFAVLPCFLLWNVPMGYRQKMFVILVLAMGAIASAATIARIPFIHTMKNQADFLYATADVAIWSCSETGLGITAACCATLKPLLRSVLPSTFASGSQPRLTAESKGATHQKENEGRFKWLNIDGERALGKGEVHQNAYEMSKGTRVSAETRRDSSVSSSSQTLVSSRVVNATLARDFVGDR</sequence>
<accession>A0A6G1KZ17</accession>
<keyword evidence="2 7" id="KW-0812">Transmembrane</keyword>
<evidence type="ECO:0000256" key="5">
    <source>
        <dbReference type="ARBA" id="ARBA00038359"/>
    </source>
</evidence>
<keyword evidence="3 7" id="KW-1133">Transmembrane helix</keyword>
<feature type="transmembrane region" description="Helical" evidence="7">
    <location>
        <begin position="175"/>
        <end position="196"/>
    </location>
</feature>
<dbReference type="PANTHER" id="PTHR33048">
    <property type="entry name" value="PTH11-LIKE INTEGRAL MEMBRANE PROTEIN (AFU_ORTHOLOGUE AFUA_5G11245)"/>
    <property type="match status" value="1"/>
</dbReference>
<evidence type="ECO:0000259" key="8">
    <source>
        <dbReference type="Pfam" id="PF20684"/>
    </source>
</evidence>
<feature type="domain" description="Rhodopsin" evidence="8">
    <location>
        <begin position="29"/>
        <end position="271"/>
    </location>
</feature>
<evidence type="ECO:0000256" key="2">
    <source>
        <dbReference type="ARBA" id="ARBA00022692"/>
    </source>
</evidence>
<dbReference type="InterPro" id="IPR052337">
    <property type="entry name" value="SAT4-like"/>
</dbReference>
<evidence type="ECO:0000256" key="7">
    <source>
        <dbReference type="SAM" id="Phobius"/>
    </source>
</evidence>